<accession>A0A3M7QHQ7</accession>
<proteinExistence type="predicted"/>
<sequence>MNETIESFNTRQNILMKRSIGLSKSQLEIVSKKLNVNDCSLNIAESIRGIKKILQLVLMKQLNTILHQILSFKNILDLIII</sequence>
<evidence type="ECO:0000313" key="2">
    <source>
        <dbReference type="Proteomes" id="UP000276133"/>
    </source>
</evidence>
<organism evidence="1 2">
    <name type="scientific">Brachionus plicatilis</name>
    <name type="common">Marine rotifer</name>
    <name type="synonym">Brachionus muelleri</name>
    <dbReference type="NCBI Taxonomy" id="10195"/>
    <lineage>
        <taxon>Eukaryota</taxon>
        <taxon>Metazoa</taxon>
        <taxon>Spiralia</taxon>
        <taxon>Gnathifera</taxon>
        <taxon>Rotifera</taxon>
        <taxon>Eurotatoria</taxon>
        <taxon>Monogononta</taxon>
        <taxon>Pseudotrocha</taxon>
        <taxon>Ploima</taxon>
        <taxon>Brachionidae</taxon>
        <taxon>Brachionus</taxon>
    </lineage>
</organism>
<dbReference type="AlphaFoldDB" id="A0A3M7QHQ7"/>
<comment type="caution">
    <text evidence="1">The sequence shown here is derived from an EMBL/GenBank/DDBJ whole genome shotgun (WGS) entry which is preliminary data.</text>
</comment>
<keyword evidence="2" id="KW-1185">Reference proteome</keyword>
<dbReference type="EMBL" id="REGN01006159">
    <property type="protein sequence ID" value="RNA10571.1"/>
    <property type="molecule type" value="Genomic_DNA"/>
</dbReference>
<name>A0A3M7QHQ7_BRAPC</name>
<reference evidence="1 2" key="1">
    <citation type="journal article" date="2018" name="Sci. Rep.">
        <title>Genomic signatures of local adaptation to the degree of environmental predictability in rotifers.</title>
        <authorList>
            <person name="Franch-Gras L."/>
            <person name="Hahn C."/>
            <person name="Garcia-Roger E.M."/>
            <person name="Carmona M.J."/>
            <person name="Serra M."/>
            <person name="Gomez A."/>
        </authorList>
    </citation>
    <scope>NUCLEOTIDE SEQUENCE [LARGE SCALE GENOMIC DNA]</scope>
    <source>
        <strain evidence="1">HYR1</strain>
    </source>
</reference>
<dbReference type="Proteomes" id="UP000276133">
    <property type="component" value="Unassembled WGS sequence"/>
</dbReference>
<protein>
    <submittedName>
        <fullName evidence="1">Uncharacterized protein</fullName>
    </submittedName>
</protein>
<gene>
    <name evidence="1" type="ORF">BpHYR1_026484</name>
</gene>
<evidence type="ECO:0000313" key="1">
    <source>
        <dbReference type="EMBL" id="RNA10571.1"/>
    </source>
</evidence>